<dbReference type="EMBL" id="KV875094">
    <property type="protein sequence ID" value="OIW33826.1"/>
    <property type="molecule type" value="Genomic_DNA"/>
</dbReference>
<proteinExistence type="predicted"/>
<reference evidence="1 2" key="1">
    <citation type="submission" date="2016-10" db="EMBL/GenBank/DDBJ databases">
        <title>Draft genome sequence of Coniochaeta ligniaria NRRL30616, a lignocellulolytic fungus for bioabatement of inhibitors in plant biomass hydrolysates.</title>
        <authorList>
            <consortium name="DOE Joint Genome Institute"/>
            <person name="Jimenez D.J."/>
            <person name="Hector R.E."/>
            <person name="Riley R."/>
            <person name="Sun H."/>
            <person name="Grigoriev I.V."/>
            <person name="Van Elsas J.D."/>
            <person name="Nichols N.N."/>
        </authorList>
    </citation>
    <scope>NUCLEOTIDE SEQUENCE [LARGE SCALE GENOMIC DNA]</scope>
    <source>
        <strain evidence="1 2">NRRL 30616</strain>
    </source>
</reference>
<dbReference type="OrthoDB" id="302966at2759"/>
<sequence>MPTPPQPPPSPSTLSRFLTSQSAVYGPLPAPLTAQTAHSWSPPASPGAGGHRGRYLWTDAFGLLNFITLSHTTPERSEREGYLALARRLAESVHEVLGRTRDGKDRLPGASEEEPLAGGLRIGKVEEGGGDGDGMYHHYATLWMFALERLGRATGEGRWVGLACQLGRASSRSFVRRRGEAGRGGMVWKVGVDGRTVLVGSEGHLDAATGFVVYRLVQRAAGELGVGEDGGVLEGEIGEYRELIMGREGRLAASRDALDLGMGLWMAHFFRGEEWARRLGEESLGRVPGVLRAAMARGAERRLAFREFGTCLGVRCWDPGDEEIEGVVKEVLGFWEKHMDASTDEDLRPISYVMYAAALIPGGG</sequence>
<dbReference type="Proteomes" id="UP000182658">
    <property type="component" value="Unassembled WGS sequence"/>
</dbReference>
<dbReference type="AlphaFoldDB" id="A0A1J7K128"/>
<dbReference type="InParanoid" id="A0A1J7K128"/>
<organism evidence="1 2">
    <name type="scientific">Coniochaeta ligniaria NRRL 30616</name>
    <dbReference type="NCBI Taxonomy" id="1408157"/>
    <lineage>
        <taxon>Eukaryota</taxon>
        <taxon>Fungi</taxon>
        <taxon>Dikarya</taxon>
        <taxon>Ascomycota</taxon>
        <taxon>Pezizomycotina</taxon>
        <taxon>Sordariomycetes</taxon>
        <taxon>Sordariomycetidae</taxon>
        <taxon>Coniochaetales</taxon>
        <taxon>Coniochaetaceae</taxon>
        <taxon>Coniochaeta</taxon>
    </lineage>
</organism>
<protein>
    <submittedName>
        <fullName evidence="1">Uncharacterized protein</fullName>
    </submittedName>
</protein>
<dbReference type="STRING" id="1408157.A0A1J7K128"/>
<keyword evidence="2" id="KW-1185">Reference proteome</keyword>
<accession>A0A1J7K128</accession>
<evidence type="ECO:0000313" key="2">
    <source>
        <dbReference type="Proteomes" id="UP000182658"/>
    </source>
</evidence>
<evidence type="ECO:0000313" key="1">
    <source>
        <dbReference type="EMBL" id="OIW33826.1"/>
    </source>
</evidence>
<name>A0A1J7K128_9PEZI</name>
<gene>
    <name evidence="1" type="ORF">CONLIGDRAFT_568514</name>
</gene>